<dbReference type="Proteomes" id="UP001549036">
    <property type="component" value="Unassembled WGS sequence"/>
</dbReference>
<sequence length="56" mass="6804">MALSIVTQRLLRRHPAMMHQQYRREADFVNISFRETGRFRFEPADRSQHGRQTEFP</sequence>
<proteinExistence type="predicted"/>
<reference evidence="1 2" key="1">
    <citation type="submission" date="2024-06" db="EMBL/GenBank/DDBJ databases">
        <title>Genomic Encyclopedia of Type Strains, Phase IV (KMG-IV): sequencing the most valuable type-strain genomes for metagenomic binning, comparative biology and taxonomic classification.</title>
        <authorList>
            <person name="Goeker M."/>
        </authorList>
    </citation>
    <scope>NUCLEOTIDE SEQUENCE [LARGE SCALE GENOMIC DNA]</scope>
    <source>
        <strain evidence="1 2">DSM 29846</strain>
    </source>
</reference>
<accession>A0ABV2HTK5</accession>
<evidence type="ECO:0000313" key="1">
    <source>
        <dbReference type="EMBL" id="MET3593945.1"/>
    </source>
</evidence>
<organism evidence="1 2">
    <name type="scientific">Mesorhizobium shonense</name>
    <dbReference type="NCBI Taxonomy" id="1209948"/>
    <lineage>
        <taxon>Bacteria</taxon>
        <taxon>Pseudomonadati</taxon>
        <taxon>Pseudomonadota</taxon>
        <taxon>Alphaproteobacteria</taxon>
        <taxon>Hyphomicrobiales</taxon>
        <taxon>Phyllobacteriaceae</taxon>
        <taxon>Mesorhizobium</taxon>
    </lineage>
</organism>
<name>A0ABV2HTK5_9HYPH</name>
<protein>
    <submittedName>
        <fullName evidence="1">Uncharacterized protein</fullName>
    </submittedName>
</protein>
<keyword evidence="2" id="KW-1185">Reference proteome</keyword>
<comment type="caution">
    <text evidence="1">The sequence shown here is derived from an EMBL/GenBank/DDBJ whole genome shotgun (WGS) entry which is preliminary data.</text>
</comment>
<gene>
    <name evidence="1" type="ORF">ABID26_003347</name>
</gene>
<dbReference type="EMBL" id="JBEPLM010000005">
    <property type="protein sequence ID" value="MET3593945.1"/>
    <property type="molecule type" value="Genomic_DNA"/>
</dbReference>
<evidence type="ECO:0000313" key="2">
    <source>
        <dbReference type="Proteomes" id="UP001549036"/>
    </source>
</evidence>